<proteinExistence type="predicted"/>
<gene>
    <name evidence="1" type="ORF">GNT65_08740</name>
</gene>
<name>A0A6L7HWR1_9GAMM</name>
<evidence type="ECO:0000313" key="2">
    <source>
        <dbReference type="Proteomes" id="UP000474778"/>
    </source>
</evidence>
<evidence type="ECO:0000313" key="1">
    <source>
        <dbReference type="EMBL" id="MXR68756.1"/>
    </source>
</evidence>
<protein>
    <submittedName>
        <fullName evidence="1">Uncharacterized protein</fullName>
    </submittedName>
</protein>
<dbReference type="RefSeq" id="WP_160795317.1">
    <property type="nucleotide sequence ID" value="NZ_WRPA01000006.1"/>
</dbReference>
<dbReference type="AlphaFoldDB" id="A0A6L7HWR1"/>
<dbReference type="EMBL" id="WRPA01000006">
    <property type="protein sequence ID" value="MXR68756.1"/>
    <property type="molecule type" value="Genomic_DNA"/>
</dbReference>
<accession>A0A6L7HWR1</accession>
<dbReference type="Proteomes" id="UP000474778">
    <property type="component" value="Unassembled WGS sequence"/>
</dbReference>
<keyword evidence="2" id="KW-1185">Reference proteome</keyword>
<organism evidence="1 2">
    <name type="scientific">Shewanella insulae</name>
    <dbReference type="NCBI Taxonomy" id="2681496"/>
    <lineage>
        <taxon>Bacteria</taxon>
        <taxon>Pseudomonadati</taxon>
        <taxon>Pseudomonadota</taxon>
        <taxon>Gammaproteobacteria</taxon>
        <taxon>Alteromonadales</taxon>
        <taxon>Shewanellaceae</taxon>
        <taxon>Shewanella</taxon>
    </lineage>
</organism>
<comment type="caution">
    <text evidence="1">The sequence shown here is derived from an EMBL/GenBank/DDBJ whole genome shotgun (WGS) entry which is preliminary data.</text>
</comment>
<reference evidence="1 2" key="1">
    <citation type="submission" date="2019-12" db="EMBL/GenBank/DDBJ databases">
        <title>Shewanella insulae sp. nov., isolated from a tidal flat.</title>
        <authorList>
            <person name="Yoon J.-H."/>
        </authorList>
    </citation>
    <scope>NUCLEOTIDE SEQUENCE [LARGE SCALE GENOMIC DNA]</scope>
    <source>
        <strain evidence="1 2">JBTF-M18</strain>
    </source>
</reference>
<sequence>MLEIKYKAKAFPKSLYGKHLQGEHTLSTDWYEIIWAAITVGKRNSVQISSHGFFSLFEIINRSTLVWMSLKQNSNQLERSGVYLDMDPTEKVFVSFSLGMVMSKLFALRLLGIPWLEHVSNVNSSISTKTTTKSRPDLIGLNVRKEFVIFEAKGRTNNFDTTAQAKAKGQTKVIHKVGTVQPVLRVTCQSYFKNTLEVFIEDPEEIQGEPINIEVLKHDYFKSYYSIFQQLTEEELSQLKPIGVEIRYSETLSEAFKTGKYEALFEGGE</sequence>